<dbReference type="InterPro" id="IPR009288">
    <property type="entry name" value="AIG2-like_dom"/>
</dbReference>
<organism evidence="2 3">
    <name type="scientific">Parachlamydia acanthamoebae</name>
    <dbReference type="NCBI Taxonomy" id="83552"/>
    <lineage>
        <taxon>Bacteria</taxon>
        <taxon>Pseudomonadati</taxon>
        <taxon>Chlamydiota</taxon>
        <taxon>Chlamydiia</taxon>
        <taxon>Parachlamydiales</taxon>
        <taxon>Parachlamydiaceae</taxon>
        <taxon>Parachlamydia</taxon>
    </lineage>
</organism>
<dbReference type="InterPro" id="IPR013024">
    <property type="entry name" value="GGCT-like"/>
</dbReference>
<gene>
    <name evidence="2" type="ORF">DB43_HG00140</name>
</gene>
<dbReference type="Gene3D" id="3.10.490.10">
    <property type="entry name" value="Gamma-glutamyl cyclotransferase-like"/>
    <property type="match status" value="1"/>
</dbReference>
<feature type="domain" description="Gamma-glutamylcyclotransferase AIG2-like" evidence="1">
    <location>
        <begin position="95"/>
        <end position="172"/>
    </location>
</feature>
<dbReference type="Pfam" id="PF06094">
    <property type="entry name" value="GGACT"/>
    <property type="match status" value="1"/>
</dbReference>
<comment type="caution">
    <text evidence="2">The sequence shown here is derived from an EMBL/GenBank/DDBJ whole genome shotgun (WGS) entry which is preliminary data.</text>
</comment>
<dbReference type="Proteomes" id="UP000031307">
    <property type="component" value="Unassembled WGS sequence"/>
</dbReference>
<dbReference type="EMBL" id="JSAM01000102">
    <property type="protein sequence ID" value="KIA76868.1"/>
    <property type="molecule type" value="Genomic_DNA"/>
</dbReference>
<evidence type="ECO:0000313" key="2">
    <source>
        <dbReference type="EMBL" id="KIA76868.1"/>
    </source>
</evidence>
<name>A0A0C1E9V5_9BACT</name>
<dbReference type="PATRIC" id="fig|83552.4.peg.2020"/>
<reference evidence="2 3" key="1">
    <citation type="journal article" date="2014" name="Mol. Biol. Evol.">
        <title>Massive expansion of Ubiquitination-related gene families within the Chlamydiae.</title>
        <authorList>
            <person name="Domman D."/>
            <person name="Collingro A."/>
            <person name="Lagkouvardos I."/>
            <person name="Gehre L."/>
            <person name="Weinmaier T."/>
            <person name="Rattei T."/>
            <person name="Subtil A."/>
            <person name="Horn M."/>
        </authorList>
    </citation>
    <scope>NUCLEOTIDE SEQUENCE [LARGE SCALE GENOMIC DNA]</scope>
    <source>
        <strain evidence="2 3">OEW1</strain>
    </source>
</reference>
<protein>
    <recommendedName>
        <fullName evidence="1">Gamma-glutamylcyclotransferase AIG2-like domain-containing protein</fullName>
    </recommendedName>
</protein>
<sequence length="213" mass="24017">MKIIIYLITTFGCFLLHTQGNTVQLPPDLPHLYFAYGSNVSYDFLKERLKNGSWVDEWHKDGELEGKAPIDLGAYELNDYEFSYSLDTTPFGESGTAGNIAPKEGAKVYGAVYCLSDAQLAELDIGEDAPEAYARVAVKVQRCATQAFKNLQAPESLIVWAYVGNPKHVTQEENPDLEYVRRLVESAFERLFPSEYIDQYLDTYSYKLLEQAG</sequence>
<evidence type="ECO:0000259" key="1">
    <source>
        <dbReference type="Pfam" id="PF06094"/>
    </source>
</evidence>
<dbReference type="CDD" id="cd06661">
    <property type="entry name" value="GGCT_like"/>
    <property type="match status" value="1"/>
</dbReference>
<proteinExistence type="predicted"/>
<dbReference type="InterPro" id="IPR036568">
    <property type="entry name" value="GGCT-like_sf"/>
</dbReference>
<evidence type="ECO:0000313" key="3">
    <source>
        <dbReference type="Proteomes" id="UP000031307"/>
    </source>
</evidence>
<accession>A0A0C1E9V5</accession>
<dbReference type="SUPFAM" id="SSF110857">
    <property type="entry name" value="Gamma-glutamyl cyclotransferase-like"/>
    <property type="match status" value="1"/>
</dbReference>
<dbReference type="AlphaFoldDB" id="A0A0C1E9V5"/>